<comment type="function">
    <text evidence="4">Together with LptE, is involved in the assembly of lipopolysaccharide (LPS) at the surface of the outer membrane.</text>
</comment>
<keyword evidence="3 4" id="KW-0998">Cell outer membrane</keyword>
<comment type="subcellular location">
    <subcellularLocation>
        <location evidence="4">Cell outer membrane</location>
    </subcellularLocation>
</comment>
<sequence precursor="true">MTIRRDTIRLKALFVAICGALLTAPTQAQRASSSEPGFLNWYPRALLDEQQQQQLPEFCSGNYRVADIPELDNERIEVQADDSQREKNGDLYFAGNVEFRQLDRILTGQQANWFPATESGYFSGDVTLRTPQVTLHGDKAEVDSEQQVTFRAAEYAVPTRHIRGSAGLIASQGENRLTLENATLTFCEPQANDWDIAASELNLDQEKGIGSAWHARLRVADVPVMYLPYYRFPIGDQRMTGFLDPKFTVNGKLQAEDIQLPFYLNIAPNLDATITPHHILDRGLLWEAQLRHKTRWFGDGELNYGYLGEDDQQRQEFEDFNAALAPDANNQKEAGERYLINYQQQGDISQHWQHRWVYNKVSDKDYLSDMKPTAAIDRTTHLPRRGEILYNRDAWHFDITGESFQTVDETIALNNRPYRRLPQLNLEYQPTVINDWQLQQQLQYTRFSRDDQAEINNLDVELSGFDALNSRRLLSETALAYPMEWPFGFLTPKAEYRYRQYQLLNADDSLNLSDDEQQFSHAVSRYSVDAGLYFEREFDWFGNDYQQTLEPRVFWVKSPYLSGQEKIPSFDTTESTVTFASLFSGERFTGGDRLADLDQVSVGLTSRFIRDDGLEQFRASIGRIYYNDDRRVQLNASDTLAQANTQATSSTLAEVEWNPDEKWSLYHTLEWDPYENYARQRRYGLRFEGVENRMLNLSTNTVQAFNDTTEQVDVTTKQLDWGFFWALDQRWALVGRQLRDLRSYEGEQRRPVNDVLESLAGFEYQNCCWRFQFLYRESSPQDSDPDNNFTTDKKYGFMLSIQLKGLTTLGGGTDAIIEDAVTGYSRRKYHDF</sequence>
<gene>
    <name evidence="4" type="primary">lptD</name>
    <name evidence="7" type="ORF">ACFOMG_01575</name>
</gene>
<reference evidence="8" key="1">
    <citation type="journal article" date="2019" name="Int. J. Syst. Evol. Microbiol.">
        <title>The Global Catalogue of Microorganisms (GCM) 10K type strain sequencing project: providing services to taxonomists for standard genome sequencing and annotation.</title>
        <authorList>
            <consortium name="The Broad Institute Genomics Platform"/>
            <consortium name="The Broad Institute Genome Sequencing Center for Infectious Disease"/>
            <person name="Wu L."/>
            <person name="Ma J."/>
        </authorList>
    </citation>
    <scope>NUCLEOTIDE SEQUENCE [LARGE SCALE GENOMIC DNA]</scope>
    <source>
        <strain evidence="8">KCTC 42424</strain>
    </source>
</reference>
<evidence type="ECO:0000256" key="1">
    <source>
        <dbReference type="ARBA" id="ARBA00022729"/>
    </source>
</evidence>
<dbReference type="InterPro" id="IPR007543">
    <property type="entry name" value="LptD_C"/>
</dbReference>
<comment type="similarity">
    <text evidence="4">Belongs to the LptD family.</text>
</comment>
<evidence type="ECO:0000313" key="8">
    <source>
        <dbReference type="Proteomes" id="UP001595722"/>
    </source>
</evidence>
<dbReference type="InterPro" id="IPR005653">
    <property type="entry name" value="OstA-like_N"/>
</dbReference>
<dbReference type="PANTHER" id="PTHR30189">
    <property type="entry name" value="LPS-ASSEMBLY PROTEIN"/>
    <property type="match status" value="1"/>
</dbReference>
<dbReference type="InterPro" id="IPR020889">
    <property type="entry name" value="LipoPS_assembly_LptD"/>
</dbReference>
<evidence type="ECO:0000256" key="4">
    <source>
        <dbReference type="HAMAP-Rule" id="MF_01411"/>
    </source>
</evidence>
<keyword evidence="8" id="KW-1185">Reference proteome</keyword>
<evidence type="ECO:0000256" key="2">
    <source>
        <dbReference type="ARBA" id="ARBA00023136"/>
    </source>
</evidence>
<feature type="chain" id="PRO_5044939396" description="LPS-assembly protein LptD" evidence="4">
    <location>
        <begin position="29"/>
        <end position="832"/>
    </location>
</feature>
<evidence type="ECO:0000259" key="5">
    <source>
        <dbReference type="Pfam" id="PF03968"/>
    </source>
</evidence>
<dbReference type="Pfam" id="PF04453">
    <property type="entry name" value="LptD"/>
    <property type="match status" value="1"/>
</dbReference>
<name>A0ABV7VNM8_9GAMM</name>
<protein>
    <recommendedName>
        <fullName evidence="4">LPS-assembly protein LptD</fullName>
    </recommendedName>
</protein>
<accession>A0ABV7VNM8</accession>
<dbReference type="Proteomes" id="UP001595722">
    <property type="component" value="Unassembled WGS sequence"/>
</dbReference>
<dbReference type="PANTHER" id="PTHR30189:SF1">
    <property type="entry name" value="LPS-ASSEMBLY PROTEIN LPTD"/>
    <property type="match status" value="1"/>
</dbReference>
<feature type="signal peptide" evidence="4">
    <location>
        <begin position="1"/>
        <end position="28"/>
    </location>
</feature>
<comment type="caution">
    <text evidence="7">The sequence shown here is derived from an EMBL/GenBank/DDBJ whole genome shotgun (WGS) entry which is preliminary data.</text>
</comment>
<dbReference type="Pfam" id="PF03968">
    <property type="entry name" value="LptD_N"/>
    <property type="match status" value="1"/>
</dbReference>
<evidence type="ECO:0000256" key="3">
    <source>
        <dbReference type="ARBA" id="ARBA00023237"/>
    </source>
</evidence>
<organism evidence="7 8">
    <name type="scientific">Bacterioplanoides pacificum</name>
    <dbReference type="NCBI Taxonomy" id="1171596"/>
    <lineage>
        <taxon>Bacteria</taxon>
        <taxon>Pseudomonadati</taxon>
        <taxon>Pseudomonadota</taxon>
        <taxon>Gammaproteobacteria</taxon>
        <taxon>Oceanospirillales</taxon>
        <taxon>Oceanospirillaceae</taxon>
        <taxon>Bacterioplanoides</taxon>
    </lineage>
</organism>
<dbReference type="EMBL" id="JBHRYB010000001">
    <property type="protein sequence ID" value="MFC3678799.1"/>
    <property type="molecule type" value="Genomic_DNA"/>
</dbReference>
<comment type="caution">
    <text evidence="4">Lacks conserved residue(s) required for the propagation of feature annotation.</text>
</comment>
<evidence type="ECO:0000313" key="7">
    <source>
        <dbReference type="EMBL" id="MFC3678799.1"/>
    </source>
</evidence>
<feature type="domain" description="Organic solvent tolerance-like N-terminal" evidence="5">
    <location>
        <begin position="78"/>
        <end position="208"/>
    </location>
</feature>
<evidence type="ECO:0000259" key="6">
    <source>
        <dbReference type="Pfam" id="PF04453"/>
    </source>
</evidence>
<comment type="subunit">
    <text evidence="4">Component of the lipopolysaccharide transport and assembly complex. Interacts with LptE and LptA.</text>
</comment>
<dbReference type="RefSeq" id="WP_376864348.1">
    <property type="nucleotide sequence ID" value="NZ_JBHRYB010000001.1"/>
</dbReference>
<proteinExistence type="inferred from homology"/>
<dbReference type="HAMAP" id="MF_01411">
    <property type="entry name" value="LPS_assembly_LptD"/>
    <property type="match status" value="1"/>
</dbReference>
<dbReference type="InterPro" id="IPR050218">
    <property type="entry name" value="LptD"/>
</dbReference>
<feature type="domain" description="LptD C-terminal" evidence="6">
    <location>
        <begin position="336"/>
        <end position="731"/>
    </location>
</feature>
<keyword evidence="2 4" id="KW-0472">Membrane</keyword>
<keyword evidence="1 4" id="KW-0732">Signal</keyword>